<dbReference type="EMBL" id="JABEBT010000002">
    <property type="protein sequence ID" value="KAF7640009.1"/>
    <property type="molecule type" value="Genomic_DNA"/>
</dbReference>
<evidence type="ECO:0000313" key="1">
    <source>
        <dbReference type="EMBL" id="KAF7640009.1"/>
    </source>
</evidence>
<proteinExistence type="predicted"/>
<dbReference type="OrthoDB" id="10026505at2759"/>
<keyword evidence="2" id="KW-1185">Reference proteome</keyword>
<name>A0A8T0A3X2_9BILA</name>
<organism evidence="1 2">
    <name type="scientific">Meloidogyne graminicola</name>
    <dbReference type="NCBI Taxonomy" id="189291"/>
    <lineage>
        <taxon>Eukaryota</taxon>
        <taxon>Metazoa</taxon>
        <taxon>Ecdysozoa</taxon>
        <taxon>Nematoda</taxon>
        <taxon>Chromadorea</taxon>
        <taxon>Rhabditida</taxon>
        <taxon>Tylenchina</taxon>
        <taxon>Tylenchomorpha</taxon>
        <taxon>Tylenchoidea</taxon>
        <taxon>Meloidogynidae</taxon>
        <taxon>Meloidogyninae</taxon>
        <taxon>Meloidogyne</taxon>
    </lineage>
</organism>
<dbReference type="AlphaFoldDB" id="A0A8T0A3X2"/>
<sequence>MSNKKQQQIISNNENISQIDSFLTELTKGICFSGIPHAKEYERQQNLLQSVQIFKRLHIVKKESFFFFF</sequence>
<evidence type="ECO:0000313" key="2">
    <source>
        <dbReference type="Proteomes" id="UP000605970"/>
    </source>
</evidence>
<comment type="caution">
    <text evidence="1">The sequence shown here is derived from an EMBL/GenBank/DDBJ whole genome shotgun (WGS) entry which is preliminary data.</text>
</comment>
<dbReference type="Proteomes" id="UP000605970">
    <property type="component" value="Unassembled WGS sequence"/>
</dbReference>
<gene>
    <name evidence="1" type="ORF">Mgra_00000454</name>
</gene>
<reference evidence="1" key="1">
    <citation type="journal article" date="2020" name="Ecol. Evol.">
        <title>Genome structure and content of the rice root-knot nematode (Meloidogyne graminicola).</title>
        <authorList>
            <person name="Phan N.T."/>
            <person name="Danchin E.G.J."/>
            <person name="Klopp C."/>
            <person name="Perfus-Barbeoch L."/>
            <person name="Kozlowski D.K."/>
            <person name="Koutsovoulos G.D."/>
            <person name="Lopez-Roques C."/>
            <person name="Bouchez O."/>
            <person name="Zahm M."/>
            <person name="Besnard G."/>
            <person name="Bellafiore S."/>
        </authorList>
    </citation>
    <scope>NUCLEOTIDE SEQUENCE</scope>
    <source>
        <strain evidence="1">VN-18</strain>
    </source>
</reference>
<protein>
    <submittedName>
        <fullName evidence="1">Uncharacterized protein</fullName>
    </submittedName>
</protein>
<accession>A0A8T0A3X2</accession>